<dbReference type="InterPro" id="IPR053927">
    <property type="entry name" value="FlgK_helical"/>
</dbReference>
<keyword evidence="6" id="KW-0975">Bacterial flagellum</keyword>
<feature type="domain" description="Flagellar hook-associated protein 1 D2-like" evidence="8">
    <location>
        <begin position="344"/>
        <end position="418"/>
    </location>
</feature>
<evidence type="ECO:0000256" key="6">
    <source>
        <dbReference type="ARBA" id="ARBA00023143"/>
    </source>
</evidence>
<dbReference type="Pfam" id="PF21158">
    <property type="entry name" value="flgK_1st_1"/>
    <property type="match status" value="1"/>
</dbReference>
<dbReference type="Pfam" id="PF06429">
    <property type="entry name" value="Flg_bbr_C"/>
    <property type="match status" value="1"/>
</dbReference>
<evidence type="ECO:0000259" key="7">
    <source>
        <dbReference type="Pfam" id="PF06429"/>
    </source>
</evidence>
<evidence type="ECO:0000259" key="9">
    <source>
        <dbReference type="Pfam" id="PF22638"/>
    </source>
</evidence>
<evidence type="ECO:0000256" key="1">
    <source>
        <dbReference type="ARBA" id="ARBA00004365"/>
    </source>
</evidence>
<dbReference type="InterPro" id="IPR049119">
    <property type="entry name" value="FlgK_D2-like"/>
</dbReference>
<dbReference type="PANTHER" id="PTHR30033:SF1">
    <property type="entry name" value="FLAGELLAR HOOK-ASSOCIATED PROTEIN 1"/>
    <property type="match status" value="1"/>
</dbReference>
<feature type="domain" description="Flagellar basal-body/hook protein C-terminal" evidence="7">
    <location>
        <begin position="605"/>
        <end position="644"/>
    </location>
</feature>
<dbReference type="RefSeq" id="WP_341371635.1">
    <property type="nucleotide sequence ID" value="NZ_JBBPCO010000013.1"/>
</dbReference>
<keyword evidence="5" id="KW-0964">Secreted</keyword>
<name>A0ABU9DAN7_9PROT</name>
<evidence type="ECO:0000256" key="2">
    <source>
        <dbReference type="ARBA" id="ARBA00004613"/>
    </source>
</evidence>
<evidence type="ECO:0000259" key="8">
    <source>
        <dbReference type="Pfam" id="PF21158"/>
    </source>
</evidence>
<dbReference type="Pfam" id="PF22638">
    <property type="entry name" value="FlgK_D1"/>
    <property type="match status" value="1"/>
</dbReference>
<protein>
    <recommendedName>
        <fullName evidence="4">Flagellar hook-associated protein 1</fullName>
    </recommendedName>
</protein>
<dbReference type="SUPFAM" id="SSF64518">
    <property type="entry name" value="Phase 1 flagellin"/>
    <property type="match status" value="2"/>
</dbReference>
<keyword evidence="11" id="KW-1185">Reference proteome</keyword>
<keyword evidence="10" id="KW-0282">Flagellum</keyword>
<evidence type="ECO:0000256" key="4">
    <source>
        <dbReference type="ARBA" id="ARBA00016244"/>
    </source>
</evidence>
<dbReference type="InterPro" id="IPR002371">
    <property type="entry name" value="FlgK"/>
</dbReference>
<evidence type="ECO:0000256" key="3">
    <source>
        <dbReference type="ARBA" id="ARBA00009677"/>
    </source>
</evidence>
<proteinExistence type="inferred from homology"/>
<dbReference type="InterPro" id="IPR010930">
    <property type="entry name" value="Flg_bb/hook_C_dom"/>
</dbReference>
<evidence type="ECO:0000256" key="5">
    <source>
        <dbReference type="ARBA" id="ARBA00022525"/>
    </source>
</evidence>
<reference evidence="10 11" key="1">
    <citation type="submission" date="2024-04" db="EMBL/GenBank/DDBJ databases">
        <authorList>
            <person name="Abashina T."/>
            <person name="Shaikin A."/>
        </authorList>
    </citation>
    <scope>NUCLEOTIDE SEQUENCE [LARGE SCALE GENOMIC DNA]</scope>
    <source>
        <strain evidence="10 11">AAFK</strain>
    </source>
</reference>
<dbReference type="Proteomes" id="UP001446205">
    <property type="component" value="Unassembled WGS sequence"/>
</dbReference>
<evidence type="ECO:0000313" key="10">
    <source>
        <dbReference type="EMBL" id="MEK8090580.1"/>
    </source>
</evidence>
<keyword evidence="10" id="KW-0966">Cell projection</keyword>
<feature type="domain" description="Flagellar hook-associated protein FlgK helical" evidence="9">
    <location>
        <begin position="97"/>
        <end position="327"/>
    </location>
</feature>
<comment type="caution">
    <text evidence="10">The sequence shown here is derived from an EMBL/GenBank/DDBJ whole genome shotgun (WGS) entry which is preliminary data.</text>
</comment>
<accession>A0ABU9DAN7</accession>
<comment type="similarity">
    <text evidence="3">Belongs to the flagella basal body rod proteins family.</text>
</comment>
<dbReference type="PRINTS" id="PR01005">
    <property type="entry name" value="FLGHOOKAP1"/>
</dbReference>
<dbReference type="PANTHER" id="PTHR30033">
    <property type="entry name" value="FLAGELLAR HOOK-ASSOCIATED PROTEIN 1"/>
    <property type="match status" value="1"/>
</dbReference>
<gene>
    <name evidence="10" type="primary">flgK</name>
    <name evidence="10" type="ORF">WOB96_12525</name>
</gene>
<keyword evidence="10" id="KW-0969">Cilium</keyword>
<evidence type="ECO:0000313" key="11">
    <source>
        <dbReference type="Proteomes" id="UP001446205"/>
    </source>
</evidence>
<comment type="subcellular location">
    <subcellularLocation>
        <location evidence="1">Bacterial flagellum</location>
    </subcellularLocation>
    <subcellularLocation>
        <location evidence="2">Secreted</location>
    </subcellularLocation>
</comment>
<sequence length="647" mass="66877">MSTSSIGSLINSALGGLNIASSSLQTTGHNISNVNTPGYSRQSVLQSARTPQFSGAGFIGSGVQMEGVMRSYDSYLQGQLWDVNGKLGAASTMNAQLSQLNNMLSDPGSGLSPALNDFFAAVQAASNNPAGIPERQALISNAEVLANRFNALDGRMQDMANGVNTQLQDHVSTINTLAAELADLNRRILDMQGGNPAQQPNDLLDQRDQLIADLGKEVGVTVVPQDNGQVNVFIGTGQTLVAGAKYSALTTVQDPLDPLRLEVAYEKSGSVISKQLTSGTVGGLLRFRNESLDPARNALGRIAVGVASSMNDQQALGLDLEGQLGGNGANIFTMPKVGVQGAAGNTGSISSAVVSDIGKLQASDYRVTYDGSAWQVLRQSDGKTPSDLSVSGGTISFDGLTLTVGAAPATGDSFLVQPTRKAGSGIAVAIDDPRRLALAAPYVSNAGVNAGNVSVSEGKVSDAGTGINLPATAFGKPVDIKFDDPPSSFTITYSGGTVSSAYTEGMSINVPYPAPSSSNWSVSLSGTTPVAGDSFSLTPAGPGDNRNGLAMAALKSQNLLEGDSATFASSYGRMVTRVGTDGRQAQIAEKAQNNLFTQVQQAQQSVSGVNLDEEAANMMRYQQAYQASAKVIQIADSLFDSILAIKG</sequence>
<dbReference type="EMBL" id="JBBPCO010000013">
    <property type="protein sequence ID" value="MEK8090580.1"/>
    <property type="molecule type" value="Genomic_DNA"/>
</dbReference>
<organism evidence="10 11">
    <name type="scientific">Thermithiobacillus plumbiphilus</name>
    <dbReference type="NCBI Taxonomy" id="1729899"/>
    <lineage>
        <taxon>Bacteria</taxon>
        <taxon>Pseudomonadati</taxon>
        <taxon>Pseudomonadota</taxon>
        <taxon>Acidithiobacillia</taxon>
        <taxon>Acidithiobacillales</taxon>
        <taxon>Thermithiobacillaceae</taxon>
        <taxon>Thermithiobacillus</taxon>
    </lineage>
</organism>